<dbReference type="SUPFAM" id="SSF81301">
    <property type="entry name" value="Nucleotidyltransferase"/>
    <property type="match status" value="1"/>
</dbReference>
<dbReference type="GO" id="GO:0016740">
    <property type="term" value="F:transferase activity"/>
    <property type="evidence" value="ECO:0007669"/>
    <property type="project" value="UniProtKB-KW"/>
</dbReference>
<protein>
    <submittedName>
        <fullName evidence="1">Nucleotidyltransferase domain-containing protein</fullName>
    </submittedName>
</protein>
<dbReference type="AlphaFoldDB" id="A0A6G4U9C7"/>
<evidence type="ECO:0000313" key="2">
    <source>
        <dbReference type="Proteomes" id="UP000481583"/>
    </source>
</evidence>
<keyword evidence="2" id="KW-1185">Reference proteome</keyword>
<evidence type="ECO:0000313" key="1">
    <source>
        <dbReference type="EMBL" id="NGN67917.1"/>
    </source>
</evidence>
<dbReference type="EMBL" id="JAAKZV010000171">
    <property type="protein sequence ID" value="NGN67917.1"/>
    <property type="molecule type" value="Genomic_DNA"/>
</dbReference>
<reference evidence="1 2" key="1">
    <citation type="submission" date="2020-02" db="EMBL/GenBank/DDBJ databases">
        <title>Whole-genome analyses of novel actinobacteria.</title>
        <authorList>
            <person name="Sahin N."/>
        </authorList>
    </citation>
    <scope>NUCLEOTIDE SEQUENCE [LARGE SCALE GENOMIC DNA]</scope>
    <source>
        <strain evidence="1 2">A7024</strain>
    </source>
</reference>
<name>A0A6G4U9C7_9ACTN</name>
<accession>A0A6G4U9C7</accession>
<organism evidence="1 2">
    <name type="scientific">Streptomyces coryli</name>
    <dbReference type="NCBI Taxonomy" id="1128680"/>
    <lineage>
        <taxon>Bacteria</taxon>
        <taxon>Bacillati</taxon>
        <taxon>Actinomycetota</taxon>
        <taxon>Actinomycetes</taxon>
        <taxon>Kitasatosporales</taxon>
        <taxon>Streptomycetaceae</taxon>
        <taxon>Streptomyces</taxon>
    </lineage>
</organism>
<dbReference type="CDD" id="cd05403">
    <property type="entry name" value="NT_KNTase_like"/>
    <property type="match status" value="1"/>
</dbReference>
<proteinExistence type="predicted"/>
<keyword evidence="1" id="KW-0808">Transferase</keyword>
<dbReference type="Proteomes" id="UP000481583">
    <property type="component" value="Unassembled WGS sequence"/>
</dbReference>
<gene>
    <name evidence="1" type="ORF">G5C51_28970</name>
</gene>
<sequence length="238" mass="26248">MLRRVTGDDRVAGVVLTGSRARAGAATERSDYDVLLVARGDPRELPDGERRRDSRLDIVPMSLADFRTHAIPGAPDEWNRYAFTHARVLKDTPDGLIARLVAEKGTLAPEEARRMAAGWLDAFCNAVYRWLKNARDGRLVEARLDAAEAVPPLLTLLFALHGRVRPYNKYLLRDLAEHPLGPPELSAERLVPLLEEVLSAGAPETAHRLFRIVEPLARAAGHGDVIDSWGDDAALMRG</sequence>
<dbReference type="InterPro" id="IPR043519">
    <property type="entry name" value="NT_sf"/>
</dbReference>
<comment type="caution">
    <text evidence="1">The sequence shown here is derived from an EMBL/GenBank/DDBJ whole genome shotgun (WGS) entry which is preliminary data.</text>
</comment>